<dbReference type="SUPFAM" id="SSF52402">
    <property type="entry name" value="Adenine nucleotide alpha hydrolases-like"/>
    <property type="match status" value="1"/>
</dbReference>
<reference evidence="4 5" key="1">
    <citation type="submission" date="2022-11" db="EMBL/GenBank/DDBJ databases">
        <title>Spartinivicinus poritis sp. nov., isolated from scleractinian coral Porites lutea.</title>
        <authorList>
            <person name="Zhang G."/>
            <person name="Cai L."/>
            <person name="Wei Q."/>
        </authorList>
    </citation>
    <scope>NUCLEOTIDE SEQUENCE [LARGE SCALE GENOMIC DNA]</scope>
    <source>
        <strain evidence="4 5">A2-2</strain>
    </source>
</reference>
<dbReference type="Proteomes" id="UP001528823">
    <property type="component" value="Unassembled WGS sequence"/>
</dbReference>
<protein>
    <recommendedName>
        <fullName evidence="2">asparagine synthase (glutamine-hydrolyzing)</fullName>
        <ecNumber evidence="2">6.3.5.4</ecNumber>
    </recommendedName>
</protein>
<gene>
    <name evidence="4" type="ORF">ORQ98_26195</name>
</gene>
<name>A0ABT5UGH2_9GAMM</name>
<dbReference type="Gene3D" id="3.40.50.620">
    <property type="entry name" value="HUPs"/>
    <property type="match status" value="1"/>
</dbReference>
<evidence type="ECO:0000256" key="3">
    <source>
        <dbReference type="ARBA" id="ARBA00048741"/>
    </source>
</evidence>
<proteinExistence type="predicted"/>
<dbReference type="PANTHER" id="PTHR43284:SF1">
    <property type="entry name" value="ASPARAGINE SYNTHETASE"/>
    <property type="match status" value="1"/>
</dbReference>
<comment type="caution">
    <text evidence="4">The sequence shown here is derived from an EMBL/GenBank/DDBJ whole genome shotgun (WGS) entry which is preliminary data.</text>
</comment>
<dbReference type="SUPFAM" id="SSF56235">
    <property type="entry name" value="N-terminal nucleophile aminohydrolases (Ntn hydrolases)"/>
    <property type="match status" value="1"/>
</dbReference>
<evidence type="ECO:0000256" key="1">
    <source>
        <dbReference type="ARBA" id="ARBA00005187"/>
    </source>
</evidence>
<sequence length="504" mass="58581">MPLLEVQFNESSITKIHGPDYWQLNENFPDWQNYAGFVNARWQLSRNQLSVQVDPHGVTQLFYYFQQGRLLVSRSLFDILKRLPEQELDMVAIGIFLRMGTYVGNDTPFKNIKVMGPGAHLQLVKGQLHYNEQRYWQKTSQSLPESVLLDEYIERFRHSIAQLQSRYSDNLVVPLSGGRDSRHIFLELYHQKLFPKKVITSYFEDNNNDISDVQCAAALVQRAGVEHVVVKNKSSWILRETYKNHRTSLGALMHAWYSSVAGQVQSPDVLLDGLGGDVMSESKVLSESVNQDFAHGNWDRLIHYYLGHKNDGRLDFLSSPWRKQMAFDQLAERLLPELKCYQYYNAPQNAFEFYNRARRSVSLSSQLMVNTSRVYYPYLHMPVFELLSSLNYRQFPENNFHSLAIARAYSDFADIPYGSGFCKPAKVTSNLCYHWRRTCYNQQKALGILKRLKFQEVRTAVDTKKVVSRLLIDVVAPFKSRSYHDWLGSNIVYIADLLRCKYIN</sequence>
<keyword evidence="5" id="KW-1185">Reference proteome</keyword>
<dbReference type="InterPro" id="IPR051786">
    <property type="entry name" value="ASN_synthetase/amidase"/>
</dbReference>
<accession>A0ABT5UGH2</accession>
<dbReference type="EMBL" id="JAPMOU010000064">
    <property type="protein sequence ID" value="MDE1465458.1"/>
    <property type="molecule type" value="Genomic_DNA"/>
</dbReference>
<evidence type="ECO:0000313" key="5">
    <source>
        <dbReference type="Proteomes" id="UP001528823"/>
    </source>
</evidence>
<evidence type="ECO:0000256" key="2">
    <source>
        <dbReference type="ARBA" id="ARBA00012737"/>
    </source>
</evidence>
<dbReference type="RefSeq" id="WP_274691765.1">
    <property type="nucleotide sequence ID" value="NZ_JAPMOU010000064.1"/>
</dbReference>
<dbReference type="PANTHER" id="PTHR43284">
    <property type="entry name" value="ASPARAGINE SYNTHETASE (GLUTAMINE-HYDROLYZING)"/>
    <property type="match status" value="1"/>
</dbReference>
<comment type="catalytic activity">
    <reaction evidence="3">
        <text>L-aspartate + L-glutamine + ATP + H2O = L-asparagine + L-glutamate + AMP + diphosphate + H(+)</text>
        <dbReference type="Rhea" id="RHEA:12228"/>
        <dbReference type="ChEBI" id="CHEBI:15377"/>
        <dbReference type="ChEBI" id="CHEBI:15378"/>
        <dbReference type="ChEBI" id="CHEBI:29985"/>
        <dbReference type="ChEBI" id="CHEBI:29991"/>
        <dbReference type="ChEBI" id="CHEBI:30616"/>
        <dbReference type="ChEBI" id="CHEBI:33019"/>
        <dbReference type="ChEBI" id="CHEBI:58048"/>
        <dbReference type="ChEBI" id="CHEBI:58359"/>
        <dbReference type="ChEBI" id="CHEBI:456215"/>
        <dbReference type="EC" id="6.3.5.4"/>
    </reaction>
</comment>
<dbReference type="EC" id="6.3.5.4" evidence="2"/>
<dbReference type="InterPro" id="IPR014729">
    <property type="entry name" value="Rossmann-like_a/b/a_fold"/>
</dbReference>
<organism evidence="4 5">
    <name type="scientific">Spartinivicinus poritis</name>
    <dbReference type="NCBI Taxonomy" id="2994640"/>
    <lineage>
        <taxon>Bacteria</taxon>
        <taxon>Pseudomonadati</taxon>
        <taxon>Pseudomonadota</taxon>
        <taxon>Gammaproteobacteria</taxon>
        <taxon>Oceanospirillales</taxon>
        <taxon>Zooshikellaceae</taxon>
        <taxon>Spartinivicinus</taxon>
    </lineage>
</organism>
<evidence type="ECO:0000313" key="4">
    <source>
        <dbReference type="EMBL" id="MDE1465458.1"/>
    </source>
</evidence>
<dbReference type="InterPro" id="IPR029055">
    <property type="entry name" value="Ntn_hydrolases_N"/>
</dbReference>
<comment type="pathway">
    <text evidence="1">Amino-acid biosynthesis; L-asparagine biosynthesis; L-asparagine from L-aspartate (L-Gln route): step 1/1.</text>
</comment>